<dbReference type="SUPFAM" id="SSF88874">
    <property type="entry name" value="Receptor-binding domain of short tail fibre protein gp12"/>
    <property type="match status" value="1"/>
</dbReference>
<organism evidence="1">
    <name type="scientific">marine sediment metagenome</name>
    <dbReference type="NCBI Taxonomy" id="412755"/>
    <lineage>
        <taxon>unclassified sequences</taxon>
        <taxon>metagenomes</taxon>
        <taxon>ecological metagenomes</taxon>
    </lineage>
</organism>
<proteinExistence type="predicted"/>
<gene>
    <name evidence="1" type="ORF">S06H3_56095</name>
</gene>
<sequence length="135" mass="14778">MKWLIDIIKEQILADMAGLIVMWSGLIIDIPDGWALCNGENGTPNLHSRFILGTTFEGQMGDTGGSETHVHTFTSDNHLHLCSLDLTADGVTGGLDLFGTTEEEDVQTENAKVTGTTNLESTFPLYYKLAFIMKL</sequence>
<protein>
    <recommendedName>
        <fullName evidence="2">Phage tail collar domain-containing protein</fullName>
    </recommendedName>
</protein>
<dbReference type="EMBL" id="BARV01036053">
    <property type="protein sequence ID" value="GAI49992.1"/>
    <property type="molecule type" value="Genomic_DNA"/>
</dbReference>
<evidence type="ECO:0008006" key="2">
    <source>
        <dbReference type="Google" id="ProtNLM"/>
    </source>
</evidence>
<name>X1P139_9ZZZZ</name>
<dbReference type="CDD" id="cd22641">
    <property type="entry name" value="C24-like"/>
    <property type="match status" value="1"/>
</dbReference>
<dbReference type="AlphaFoldDB" id="X1P139"/>
<accession>X1P139</accession>
<evidence type="ECO:0000313" key="1">
    <source>
        <dbReference type="EMBL" id="GAI49992.1"/>
    </source>
</evidence>
<reference evidence="1" key="1">
    <citation type="journal article" date="2014" name="Front. Microbiol.">
        <title>High frequency of phylogenetically diverse reductive dehalogenase-homologous genes in deep subseafloor sedimentary metagenomes.</title>
        <authorList>
            <person name="Kawai M."/>
            <person name="Futagami T."/>
            <person name="Toyoda A."/>
            <person name="Takaki Y."/>
            <person name="Nishi S."/>
            <person name="Hori S."/>
            <person name="Arai W."/>
            <person name="Tsubouchi T."/>
            <person name="Morono Y."/>
            <person name="Uchiyama I."/>
            <person name="Ito T."/>
            <person name="Fujiyama A."/>
            <person name="Inagaki F."/>
            <person name="Takami H."/>
        </authorList>
    </citation>
    <scope>NUCLEOTIDE SEQUENCE</scope>
    <source>
        <strain evidence="1">Expedition CK06-06</strain>
    </source>
</reference>
<comment type="caution">
    <text evidence="1">The sequence shown here is derived from an EMBL/GenBank/DDBJ whole genome shotgun (WGS) entry which is preliminary data.</text>
</comment>